<dbReference type="OrthoDB" id="1954815at2"/>
<dbReference type="InterPro" id="IPR035093">
    <property type="entry name" value="RelE/ParE_toxin_dom_sf"/>
</dbReference>
<dbReference type="SUPFAM" id="SSF143011">
    <property type="entry name" value="RelE-like"/>
    <property type="match status" value="1"/>
</dbReference>
<sequence length="103" mass="12256">MSYKLRRTDTAEEQIRRIIFYIADSSGDSAVALRYLDRLEEAIHRLENYPYSGSYPRYSILKKQGYRVLIIGNHLVFYKVFEAEKTVMIYAVVDARQEYRHLI</sequence>
<dbReference type="Gene3D" id="3.30.2310.20">
    <property type="entry name" value="RelE-like"/>
    <property type="match status" value="1"/>
</dbReference>
<keyword evidence="1" id="KW-1277">Toxin-antitoxin system</keyword>
<dbReference type="STRING" id="1528.SAMN04488579_1068"/>
<dbReference type="InterPro" id="IPR007712">
    <property type="entry name" value="RelE/ParE_toxin"/>
</dbReference>
<keyword evidence="3" id="KW-1185">Reference proteome</keyword>
<evidence type="ECO:0000256" key="1">
    <source>
        <dbReference type="ARBA" id="ARBA00022649"/>
    </source>
</evidence>
<gene>
    <name evidence="2" type="ORF">SAMN04488579_1068</name>
</gene>
<name>A0A1H3DXJ6_EUBBA</name>
<organism evidence="2 3">
    <name type="scientific">Eubacterium barkeri</name>
    <name type="common">Clostridium barkeri</name>
    <dbReference type="NCBI Taxonomy" id="1528"/>
    <lineage>
        <taxon>Bacteria</taxon>
        <taxon>Bacillati</taxon>
        <taxon>Bacillota</taxon>
        <taxon>Clostridia</taxon>
        <taxon>Eubacteriales</taxon>
        <taxon>Eubacteriaceae</taxon>
        <taxon>Eubacterium</taxon>
    </lineage>
</organism>
<dbReference type="AlphaFoldDB" id="A0A1H3DXJ6"/>
<accession>A0A1H3DXJ6</accession>
<evidence type="ECO:0000313" key="3">
    <source>
        <dbReference type="Proteomes" id="UP000199652"/>
    </source>
</evidence>
<dbReference type="RefSeq" id="WP_090244058.1">
    <property type="nucleotide sequence ID" value="NZ_FNOU01000006.1"/>
</dbReference>
<proteinExistence type="predicted"/>
<reference evidence="3" key="1">
    <citation type="submission" date="2016-10" db="EMBL/GenBank/DDBJ databases">
        <authorList>
            <person name="Varghese N."/>
            <person name="Submissions S."/>
        </authorList>
    </citation>
    <scope>NUCLEOTIDE SEQUENCE [LARGE SCALE GENOMIC DNA]</scope>
    <source>
        <strain evidence="3">VPI 5359</strain>
    </source>
</reference>
<dbReference type="Proteomes" id="UP000199652">
    <property type="component" value="Unassembled WGS sequence"/>
</dbReference>
<evidence type="ECO:0000313" key="2">
    <source>
        <dbReference type="EMBL" id="SDX71193.1"/>
    </source>
</evidence>
<protein>
    <submittedName>
        <fullName evidence="2">Toxin ParE1/3/4</fullName>
    </submittedName>
</protein>
<dbReference type="EMBL" id="FNOU01000006">
    <property type="protein sequence ID" value="SDX71193.1"/>
    <property type="molecule type" value="Genomic_DNA"/>
</dbReference>
<dbReference type="Pfam" id="PF05016">
    <property type="entry name" value="ParE_toxin"/>
    <property type="match status" value="1"/>
</dbReference>